<feature type="transmembrane region" description="Helical" evidence="1">
    <location>
        <begin position="175"/>
        <end position="193"/>
    </location>
</feature>
<evidence type="ECO:0000313" key="2">
    <source>
        <dbReference type="EMBL" id="CAB5000812.1"/>
    </source>
</evidence>
<feature type="transmembrane region" description="Helical" evidence="1">
    <location>
        <begin position="234"/>
        <end position="252"/>
    </location>
</feature>
<feature type="transmembrane region" description="Helical" evidence="1">
    <location>
        <begin position="101"/>
        <end position="121"/>
    </location>
</feature>
<keyword evidence="1" id="KW-0812">Transmembrane</keyword>
<evidence type="ECO:0000256" key="1">
    <source>
        <dbReference type="SAM" id="Phobius"/>
    </source>
</evidence>
<keyword evidence="1" id="KW-1133">Transmembrane helix</keyword>
<feature type="transmembrane region" description="Helical" evidence="1">
    <location>
        <begin position="47"/>
        <end position="66"/>
    </location>
</feature>
<feature type="transmembrane region" description="Helical" evidence="1">
    <location>
        <begin position="78"/>
        <end position="96"/>
    </location>
</feature>
<reference evidence="2" key="1">
    <citation type="submission" date="2020-05" db="EMBL/GenBank/DDBJ databases">
        <authorList>
            <person name="Chiriac C."/>
            <person name="Salcher M."/>
            <person name="Ghai R."/>
            <person name="Kavagutti S V."/>
        </authorList>
    </citation>
    <scope>NUCLEOTIDE SEQUENCE</scope>
</reference>
<name>A0A6J7PDN2_9ZZZZ</name>
<gene>
    <name evidence="2" type="ORF">UFOPK3992_00627</name>
</gene>
<feature type="transmembrane region" description="Helical" evidence="1">
    <location>
        <begin position="313"/>
        <end position="331"/>
    </location>
</feature>
<organism evidence="2">
    <name type="scientific">freshwater metagenome</name>
    <dbReference type="NCBI Taxonomy" id="449393"/>
    <lineage>
        <taxon>unclassified sequences</taxon>
        <taxon>metagenomes</taxon>
        <taxon>ecological metagenomes</taxon>
    </lineage>
</organism>
<protein>
    <submittedName>
        <fullName evidence="2">Unannotated protein</fullName>
    </submittedName>
</protein>
<keyword evidence="1" id="KW-0472">Membrane</keyword>
<feature type="transmembrane region" description="Helical" evidence="1">
    <location>
        <begin position="20"/>
        <end position="40"/>
    </location>
</feature>
<dbReference type="EMBL" id="CAFBOZ010000071">
    <property type="protein sequence ID" value="CAB5000812.1"/>
    <property type="molecule type" value="Genomic_DNA"/>
</dbReference>
<dbReference type="AlphaFoldDB" id="A0A6J7PDN2"/>
<proteinExistence type="predicted"/>
<feature type="transmembrane region" description="Helical" evidence="1">
    <location>
        <begin position="289"/>
        <end position="307"/>
    </location>
</feature>
<sequence>MSPDPQATPEVTPTGTSHTHPLLSVALGALMLFFFVDGFVRGATPSAGIVLLALGCFVVIGLIDVATNSRARRIEPRAVLFTVAATLLVAVLDRGVGMSCVFAAALVGVIAGLLPRVIPLMKASDSACLYVGAFAGMTSPVVVIGPGWLILAGVMAGCIWSLVRDAWVGVGGKMGTMAFAGVAITTGIATMLGHQEGMVPLPKYLPAQEVIVVVVSVVAAQLTYWLVASRGWGIVMASALPTLIATALFVSISHATTLSADSLSAAWFGASFVGLTSATRLADRRWMMPAMAVVFGVLLILFEANLSGLGGDLGATASAAVIAVLGMGWLARRGSASSTDPTAIPVRHLGH</sequence>
<feature type="transmembrane region" description="Helical" evidence="1">
    <location>
        <begin position="141"/>
        <end position="163"/>
    </location>
</feature>
<feature type="transmembrane region" description="Helical" evidence="1">
    <location>
        <begin position="205"/>
        <end position="227"/>
    </location>
</feature>
<accession>A0A6J7PDN2</accession>